<name>A0A2P2NHI5_RHIMU</name>
<evidence type="ECO:0000313" key="1">
    <source>
        <dbReference type="EMBL" id="MBX41919.1"/>
    </source>
</evidence>
<accession>A0A2P2NHI5</accession>
<organism evidence="1">
    <name type="scientific">Rhizophora mucronata</name>
    <name type="common">Asiatic mangrove</name>
    <dbReference type="NCBI Taxonomy" id="61149"/>
    <lineage>
        <taxon>Eukaryota</taxon>
        <taxon>Viridiplantae</taxon>
        <taxon>Streptophyta</taxon>
        <taxon>Embryophyta</taxon>
        <taxon>Tracheophyta</taxon>
        <taxon>Spermatophyta</taxon>
        <taxon>Magnoliopsida</taxon>
        <taxon>eudicotyledons</taxon>
        <taxon>Gunneridae</taxon>
        <taxon>Pentapetalae</taxon>
        <taxon>rosids</taxon>
        <taxon>fabids</taxon>
        <taxon>Malpighiales</taxon>
        <taxon>Rhizophoraceae</taxon>
        <taxon>Rhizophora</taxon>
    </lineage>
</organism>
<protein>
    <submittedName>
        <fullName evidence="1">Uncharacterized protein</fullName>
    </submittedName>
</protein>
<proteinExistence type="predicted"/>
<reference evidence="1" key="1">
    <citation type="submission" date="2018-02" db="EMBL/GenBank/DDBJ databases">
        <title>Rhizophora mucronata_Transcriptome.</title>
        <authorList>
            <person name="Meera S.P."/>
            <person name="Sreeshan A."/>
            <person name="Augustine A."/>
        </authorList>
    </citation>
    <scope>NUCLEOTIDE SEQUENCE</scope>
    <source>
        <tissue evidence="1">Leaf</tissue>
    </source>
</reference>
<dbReference type="EMBL" id="GGEC01061435">
    <property type="protein sequence ID" value="MBX41919.1"/>
    <property type="molecule type" value="Transcribed_RNA"/>
</dbReference>
<sequence>MASFTPHFQ</sequence>